<proteinExistence type="predicted"/>
<name>A0A564Y5V8_HYMDI</name>
<organism evidence="1 2">
    <name type="scientific">Hymenolepis diminuta</name>
    <name type="common">Rat tapeworm</name>
    <dbReference type="NCBI Taxonomy" id="6216"/>
    <lineage>
        <taxon>Eukaryota</taxon>
        <taxon>Metazoa</taxon>
        <taxon>Spiralia</taxon>
        <taxon>Lophotrochozoa</taxon>
        <taxon>Platyhelminthes</taxon>
        <taxon>Cestoda</taxon>
        <taxon>Eucestoda</taxon>
        <taxon>Cyclophyllidea</taxon>
        <taxon>Hymenolepididae</taxon>
        <taxon>Hymenolepis</taxon>
    </lineage>
</organism>
<reference evidence="1 2" key="1">
    <citation type="submission" date="2019-07" db="EMBL/GenBank/DDBJ databases">
        <authorList>
            <person name="Jastrzebski P J."/>
            <person name="Paukszto L."/>
            <person name="Jastrzebski P J."/>
        </authorList>
    </citation>
    <scope>NUCLEOTIDE SEQUENCE [LARGE SCALE GENOMIC DNA]</scope>
    <source>
        <strain evidence="1 2">WMS-il1</strain>
    </source>
</reference>
<evidence type="ECO:0000313" key="2">
    <source>
        <dbReference type="Proteomes" id="UP000321570"/>
    </source>
</evidence>
<dbReference type="AlphaFoldDB" id="A0A564Y5V8"/>
<accession>A0A564Y5V8</accession>
<feature type="non-terminal residue" evidence="1">
    <location>
        <position position="1"/>
    </location>
</feature>
<dbReference type="EMBL" id="CABIJS010000077">
    <property type="protein sequence ID" value="VUZ41884.1"/>
    <property type="molecule type" value="Genomic_DNA"/>
</dbReference>
<keyword evidence="2" id="KW-1185">Reference proteome</keyword>
<protein>
    <submittedName>
        <fullName evidence="1">Uncharacterized protein</fullName>
    </submittedName>
</protein>
<evidence type="ECO:0000313" key="1">
    <source>
        <dbReference type="EMBL" id="VUZ41884.1"/>
    </source>
</evidence>
<gene>
    <name evidence="1" type="ORF">WMSIL1_LOCUS2697</name>
</gene>
<sequence length="60" mass="6814">LLHFLRISSLPQRAPLYLSLSLTCFDLRYGFLECIFGLINSWCPPRLLSALTQTVTVVIC</sequence>
<dbReference type="Proteomes" id="UP000321570">
    <property type="component" value="Unassembled WGS sequence"/>
</dbReference>